<dbReference type="GO" id="GO:0051607">
    <property type="term" value="P:defense response to virus"/>
    <property type="evidence" value="ECO:0007669"/>
    <property type="project" value="UniProtKB-KW"/>
</dbReference>
<dbReference type="GO" id="GO:0000166">
    <property type="term" value="F:nucleotide binding"/>
    <property type="evidence" value="ECO:0007669"/>
    <property type="project" value="UniProtKB-KW"/>
</dbReference>
<keyword evidence="2" id="KW-0051">Antiviral defense</keyword>
<name>A0A2P1PTP8_9GAMM</name>
<feature type="domain" description="Cas10/Cmr2 second palm" evidence="4">
    <location>
        <begin position="350"/>
        <end position="487"/>
    </location>
</feature>
<proteinExistence type="predicted"/>
<dbReference type="OrthoDB" id="9758700at2"/>
<dbReference type="Pfam" id="PF22335">
    <property type="entry name" value="Cas10-Cmr2_palm2"/>
    <property type="match status" value="1"/>
</dbReference>
<evidence type="ECO:0000259" key="4">
    <source>
        <dbReference type="Pfam" id="PF22335"/>
    </source>
</evidence>
<evidence type="ECO:0000259" key="3">
    <source>
        <dbReference type="Pfam" id="PF12469"/>
    </source>
</evidence>
<dbReference type="InterPro" id="IPR054767">
    <property type="entry name" value="Cas10-Cmr2_palm2"/>
</dbReference>
<dbReference type="Gene3D" id="3.30.70.270">
    <property type="match status" value="1"/>
</dbReference>
<dbReference type="KEGG" id="xba:C7S18_13950"/>
<reference evidence="5 6" key="1">
    <citation type="submission" date="2018-03" db="EMBL/GenBank/DDBJ databases">
        <title>Ahniella affigens gen. nov., sp. nov., a gammaproteobacterium isolated from sandy soil near a stream.</title>
        <authorList>
            <person name="Ko Y."/>
            <person name="Kim J.-H."/>
        </authorList>
    </citation>
    <scope>NUCLEOTIDE SEQUENCE [LARGE SCALE GENOMIC DNA]</scope>
    <source>
        <strain evidence="5 6">D13</strain>
    </source>
</reference>
<dbReference type="EMBL" id="CP027860">
    <property type="protein sequence ID" value="AVP98227.1"/>
    <property type="molecule type" value="Genomic_DNA"/>
</dbReference>
<organism evidence="5 6">
    <name type="scientific">Ahniella affigens</name>
    <dbReference type="NCBI Taxonomy" id="2021234"/>
    <lineage>
        <taxon>Bacteria</taxon>
        <taxon>Pseudomonadati</taxon>
        <taxon>Pseudomonadota</taxon>
        <taxon>Gammaproteobacteria</taxon>
        <taxon>Lysobacterales</taxon>
        <taxon>Rhodanobacteraceae</taxon>
        <taxon>Ahniella</taxon>
    </lineage>
</organism>
<feature type="domain" description="CRISPR-associated protein Cmr2 N-terminal" evidence="3">
    <location>
        <begin position="5"/>
        <end position="55"/>
    </location>
</feature>
<evidence type="ECO:0000256" key="1">
    <source>
        <dbReference type="ARBA" id="ARBA00022741"/>
    </source>
</evidence>
<dbReference type="RefSeq" id="WP_106892147.1">
    <property type="nucleotide sequence ID" value="NZ_CP027860.1"/>
</dbReference>
<dbReference type="Pfam" id="PF12469">
    <property type="entry name" value="Cmr2_N"/>
    <property type="match status" value="1"/>
</dbReference>
<dbReference type="InterPro" id="IPR038242">
    <property type="entry name" value="Cmr2_N"/>
</dbReference>
<keyword evidence="1" id="KW-0547">Nucleotide-binding</keyword>
<dbReference type="InterPro" id="IPR043128">
    <property type="entry name" value="Rev_trsase/Diguanyl_cyclase"/>
</dbReference>
<evidence type="ECO:0000313" key="5">
    <source>
        <dbReference type="EMBL" id="AVP98227.1"/>
    </source>
</evidence>
<evidence type="ECO:0000313" key="6">
    <source>
        <dbReference type="Proteomes" id="UP000241074"/>
    </source>
</evidence>
<reference evidence="5 6" key="2">
    <citation type="submission" date="2018-03" db="EMBL/GenBank/DDBJ databases">
        <authorList>
            <person name="Keele B.F."/>
        </authorList>
    </citation>
    <scope>NUCLEOTIDE SEQUENCE [LARGE SCALE GENOMIC DNA]</scope>
    <source>
        <strain evidence="5 6">D13</strain>
    </source>
</reference>
<protein>
    <submittedName>
        <fullName evidence="5">Type III-B CRISPR-associated protein Cas10/Cmr2</fullName>
    </submittedName>
</protein>
<keyword evidence="6" id="KW-1185">Reference proteome</keyword>
<accession>A0A2P1PTP8</accession>
<evidence type="ECO:0000256" key="2">
    <source>
        <dbReference type="ARBA" id="ARBA00023118"/>
    </source>
</evidence>
<sequence>MSAWLLKMSFGPVGSMIKAARRNRDLWAGSRLLADCVRAAALSLEQESGGKLIYPISDLLHDGHRESNVSNVLLASFASGDQGSIRQAFDKARQAAMSRLTAMGEKAKSTWLDSEPADSLRSDLFDAQIADALECYGAWTPQRTDHEGGYASAYEHLKKLFDARKATREFSQCAVDDKGVPKSSLDGLNGSVLKPKKHLQYKTIKKFALGRGEQLDALGLIKRSEDPPGRFVPLSRVAVEPWLQVLRAARAEDKSLTEALQDIEIAYGKLVATGVATKVDADLFDDMLFDAALLFPSRLSRELADLDRLIVDLKDSEFSDADARTARELIAEIQKKLIPIWKQYGHPNPYAALLVADGDKMGKFVGAAASDTEHRDISRAIAEFSEGVPSIARAHQGQAVFCGGEDLMIVMPINRLLGVAESLSQSFLSTIRPQHEAMWQRLAAEGIPESARPALPTLRVGIAICHAMEPLSQIRTYADEAESLAKGLELPKSLRGHALGLRLHLRAGHQLQARLRFDDPEAFAALRTWLAAYGSRSADVTEAPTGALTPEALEELGTAPGRLGYDLRDLIARYRRYRITEPEPLLATEFERLLIRANESGGDGKLSAPLKAALRARLQALVPAKPDAFEPYERLASELILARWLASATDLGED</sequence>
<dbReference type="InterPro" id="IPR013407">
    <property type="entry name" value="CRISPR-assoc_prot_Cmr2"/>
</dbReference>
<dbReference type="Gene3D" id="3.30.70.2220">
    <property type="entry name" value="CRISPR-Cas system, Cmr2 subunit, D1 domain, cysteine cluster"/>
    <property type="match status" value="1"/>
</dbReference>
<dbReference type="NCBIfam" id="TIGR02577">
    <property type="entry name" value="cas_TM1794_Cmr2"/>
    <property type="match status" value="1"/>
</dbReference>
<gene>
    <name evidence="5" type="primary">cas10</name>
    <name evidence="5" type="ORF">C7S18_13950</name>
</gene>
<dbReference type="InterPro" id="IPR024615">
    <property type="entry name" value="CRISPR-assoc_Cmr2_N"/>
</dbReference>
<dbReference type="Proteomes" id="UP000241074">
    <property type="component" value="Chromosome"/>
</dbReference>
<dbReference type="AlphaFoldDB" id="A0A2P1PTP8"/>